<evidence type="ECO:0000313" key="2">
    <source>
        <dbReference type="Proteomes" id="UP000004662"/>
    </source>
</evidence>
<dbReference type="HOGENOM" id="CLU_189033_0_0_7"/>
<keyword evidence="2" id="KW-1185">Reference proteome</keyword>
<reference evidence="2" key="1">
    <citation type="journal article" date="2015" name="Genome Announc.">
        <title>High-Quality Draft Genome Sequence of Desulfovibrio carbinoliphilus FW-101-2B, an Organic Acid-Oxidizing Sulfate-Reducing Bacterium Isolated from Uranium(VI)-Contaminated Groundwater.</title>
        <authorList>
            <person name="Ramsay B.D."/>
            <person name="Hwang C."/>
            <person name="Woo H.L."/>
            <person name="Carroll S.L."/>
            <person name="Lucas S."/>
            <person name="Han J."/>
            <person name="Lapidus A.L."/>
            <person name="Cheng J.F."/>
            <person name="Goodwin L.A."/>
            <person name="Pitluck S."/>
            <person name="Peters L."/>
            <person name="Chertkov O."/>
            <person name="Held B."/>
            <person name="Detter J.C."/>
            <person name="Han C.S."/>
            <person name="Tapia R."/>
            <person name="Land M.L."/>
            <person name="Hauser L.J."/>
            <person name="Kyrpides N.C."/>
            <person name="Ivanova N.N."/>
            <person name="Mikhailova N."/>
            <person name="Pagani I."/>
            <person name="Woyke T."/>
            <person name="Arkin A.P."/>
            <person name="Dehal P."/>
            <person name="Chivian D."/>
            <person name="Criddle C.S."/>
            <person name="Wu W."/>
            <person name="Chakraborty R."/>
            <person name="Hazen T.C."/>
            <person name="Fields M.W."/>
        </authorList>
    </citation>
    <scope>NUCLEOTIDE SEQUENCE [LARGE SCALE GENOMIC DNA]</scope>
    <source>
        <strain evidence="2">FW-101-2B</strain>
    </source>
</reference>
<accession>G7QCA5</accession>
<protein>
    <submittedName>
        <fullName evidence="1">Uncharacterized protein</fullName>
    </submittedName>
</protein>
<gene>
    <name evidence="1" type="ORF">DFW101_3555</name>
</gene>
<dbReference type="EMBL" id="CM001368">
    <property type="protein sequence ID" value="EHJ49551.1"/>
    <property type="molecule type" value="Genomic_DNA"/>
</dbReference>
<proteinExistence type="predicted"/>
<dbReference type="AlphaFoldDB" id="G7QCA5"/>
<organism evidence="1 2">
    <name type="scientific">Solidesulfovibrio carbinoliphilus subsp. oakridgensis</name>
    <dbReference type="NCBI Taxonomy" id="694327"/>
    <lineage>
        <taxon>Bacteria</taxon>
        <taxon>Pseudomonadati</taxon>
        <taxon>Thermodesulfobacteriota</taxon>
        <taxon>Desulfovibrionia</taxon>
        <taxon>Desulfovibrionales</taxon>
        <taxon>Desulfovibrionaceae</taxon>
        <taxon>Solidesulfovibrio</taxon>
    </lineage>
</organism>
<dbReference type="STRING" id="694327.DFW101_3555"/>
<dbReference type="Proteomes" id="UP000004662">
    <property type="component" value="Chromosome"/>
</dbReference>
<sequence>MNQFQEKVSEALNSKNALLPCPRCGHDQFSVLDREAYIPLTKKKSEKKSPIHFAIPIIAVVCENCGYLAMHSTLALGVQDDG</sequence>
<name>G7QCA5_9BACT</name>
<evidence type="ECO:0000313" key="1">
    <source>
        <dbReference type="EMBL" id="EHJ49551.1"/>
    </source>
</evidence>